<evidence type="ECO:0000313" key="2">
    <source>
        <dbReference type="EMBL" id="CPV31582.1"/>
    </source>
</evidence>
<dbReference type="InterPro" id="IPR018688">
    <property type="entry name" value="PpoB2-like"/>
</dbReference>
<evidence type="ECO:0000313" key="3">
    <source>
        <dbReference type="Proteomes" id="UP000045782"/>
    </source>
</evidence>
<protein>
    <submittedName>
        <fullName evidence="2">Predicted metal-binding integral membrane protein</fullName>
    </submittedName>
</protein>
<dbReference type="Pfam" id="PF09948">
    <property type="entry name" value="PpoB2"/>
    <property type="match status" value="1"/>
</dbReference>
<keyword evidence="1" id="KW-0812">Transmembrane</keyword>
<sequence length="260" mass="27641">MVAHAIQRVRELTAGTYTGIVAAVILLSWLAFALLPQHAGAHSQAPAGEHSMHGMQHAGMAPMPAPITHQPVLWIAIIAWIVMTVAMMGPATLPSVRYIEQTTPRGRRGGAVVLYGAVWLAVWTVIGVVVALAQSAVVGASPWWLFTGALVVAALWQLTPLKRRALGDCHASRPLPPTGWPATQGAIRFGAFGGWACVRSCWSVMLAMALAPTAHIVWMVPLTVAVTWERFTQSPRRTARILAGVFAVTAAAVGVFAAIQ</sequence>
<reference evidence="2 3" key="1">
    <citation type="submission" date="2015-03" db="EMBL/GenBank/DDBJ databases">
        <authorList>
            <person name="Murphy D."/>
        </authorList>
    </citation>
    <scope>NUCLEOTIDE SEQUENCE [LARGE SCALE GENOMIC DNA]</scope>
    <source>
        <strain evidence="2 3">PAP088</strain>
    </source>
</reference>
<feature type="transmembrane region" description="Helical" evidence="1">
    <location>
        <begin position="241"/>
        <end position="259"/>
    </location>
</feature>
<keyword evidence="1" id="KW-1133">Transmembrane helix</keyword>
<dbReference type="AlphaFoldDB" id="A0A0U1AWP3"/>
<feature type="transmembrane region" description="Helical" evidence="1">
    <location>
        <begin position="112"/>
        <end position="134"/>
    </location>
</feature>
<gene>
    <name evidence="2" type="ORF">ERS075579_00249</name>
</gene>
<evidence type="ECO:0000256" key="1">
    <source>
        <dbReference type="SAM" id="Phobius"/>
    </source>
</evidence>
<keyword evidence="1" id="KW-0472">Membrane</keyword>
<feature type="transmembrane region" description="Helical" evidence="1">
    <location>
        <begin position="72"/>
        <end position="91"/>
    </location>
</feature>
<dbReference type="EMBL" id="CSWP01000001">
    <property type="protein sequence ID" value="CPV31582.1"/>
    <property type="molecule type" value="Genomic_DNA"/>
</dbReference>
<feature type="transmembrane region" description="Helical" evidence="1">
    <location>
        <begin position="12"/>
        <end position="35"/>
    </location>
</feature>
<accession>A0A0U1AWP3</accession>
<feature type="transmembrane region" description="Helical" evidence="1">
    <location>
        <begin position="201"/>
        <end position="221"/>
    </location>
</feature>
<name>A0A0U1AWP3_9MYCO</name>
<feature type="transmembrane region" description="Helical" evidence="1">
    <location>
        <begin position="140"/>
        <end position="158"/>
    </location>
</feature>
<proteinExistence type="predicted"/>
<organism evidence="2 3">
    <name type="scientific">Mycobacteroides abscessus</name>
    <dbReference type="NCBI Taxonomy" id="36809"/>
    <lineage>
        <taxon>Bacteria</taxon>
        <taxon>Bacillati</taxon>
        <taxon>Actinomycetota</taxon>
        <taxon>Actinomycetes</taxon>
        <taxon>Mycobacteriales</taxon>
        <taxon>Mycobacteriaceae</taxon>
        <taxon>Mycobacteroides</taxon>
    </lineage>
</organism>
<dbReference type="Proteomes" id="UP000045782">
    <property type="component" value="Unassembled WGS sequence"/>
</dbReference>